<gene>
    <name evidence="1" type="ORF">GCM10009682_61470</name>
</gene>
<accession>A0ABP4Z3B7</accession>
<proteinExistence type="predicted"/>
<keyword evidence="2" id="KW-1185">Reference proteome</keyword>
<reference evidence="2" key="1">
    <citation type="journal article" date="2019" name="Int. J. Syst. Evol. Microbiol.">
        <title>The Global Catalogue of Microorganisms (GCM) 10K type strain sequencing project: providing services to taxonomists for standard genome sequencing and annotation.</title>
        <authorList>
            <consortium name="The Broad Institute Genomics Platform"/>
            <consortium name="The Broad Institute Genome Sequencing Center for Infectious Disease"/>
            <person name="Wu L."/>
            <person name="Ma J."/>
        </authorList>
    </citation>
    <scope>NUCLEOTIDE SEQUENCE [LARGE SCALE GENOMIC DNA]</scope>
    <source>
        <strain evidence="2">JCM 13250</strain>
    </source>
</reference>
<comment type="caution">
    <text evidence="1">The sequence shown here is derived from an EMBL/GenBank/DDBJ whole genome shotgun (WGS) entry which is preliminary data.</text>
</comment>
<evidence type="ECO:0000313" key="2">
    <source>
        <dbReference type="Proteomes" id="UP001500218"/>
    </source>
</evidence>
<name>A0ABP4Z3B7_9ACTN</name>
<dbReference type="Proteomes" id="UP001500218">
    <property type="component" value="Unassembled WGS sequence"/>
</dbReference>
<dbReference type="EMBL" id="BAAALT010000286">
    <property type="protein sequence ID" value="GAA1834915.1"/>
    <property type="molecule type" value="Genomic_DNA"/>
</dbReference>
<sequence>MGFRASEHARVQVHLPLPNPEAFWAWYQSHGVHALWLALPEAAREAFRHELFDGLSQMQSADGIVLDHAARSIRARRP</sequence>
<evidence type="ECO:0000313" key="1">
    <source>
        <dbReference type="EMBL" id="GAA1834915.1"/>
    </source>
</evidence>
<protein>
    <submittedName>
        <fullName evidence="1">Uncharacterized protein</fullName>
    </submittedName>
</protein>
<organism evidence="1 2">
    <name type="scientific">Luedemannella flava</name>
    <dbReference type="NCBI Taxonomy" id="349316"/>
    <lineage>
        <taxon>Bacteria</taxon>
        <taxon>Bacillati</taxon>
        <taxon>Actinomycetota</taxon>
        <taxon>Actinomycetes</taxon>
        <taxon>Micromonosporales</taxon>
        <taxon>Micromonosporaceae</taxon>
        <taxon>Luedemannella</taxon>
    </lineage>
</organism>